<dbReference type="Proteomes" id="UP001372338">
    <property type="component" value="Unassembled WGS sequence"/>
</dbReference>
<comment type="caution">
    <text evidence="2">The sequence shown here is derived from an EMBL/GenBank/DDBJ whole genome shotgun (WGS) entry which is preliminary data.</text>
</comment>
<dbReference type="Pfam" id="PF03140">
    <property type="entry name" value="DUF247"/>
    <property type="match status" value="1"/>
</dbReference>
<keyword evidence="1" id="KW-1133">Transmembrane helix</keyword>
<dbReference type="PANTHER" id="PTHR31549:SF191">
    <property type="entry name" value="DUF247 DOMAIN PROTEIN"/>
    <property type="match status" value="1"/>
</dbReference>
<dbReference type="AlphaFoldDB" id="A0AAN9IVG5"/>
<keyword evidence="1" id="KW-0472">Membrane</keyword>
<accession>A0AAN9IVG5</accession>
<dbReference type="EMBL" id="JAYWIO010000001">
    <property type="protein sequence ID" value="KAK7287145.1"/>
    <property type="molecule type" value="Genomic_DNA"/>
</dbReference>
<dbReference type="InterPro" id="IPR004158">
    <property type="entry name" value="DUF247_pln"/>
</dbReference>
<evidence type="ECO:0000313" key="3">
    <source>
        <dbReference type="Proteomes" id="UP001372338"/>
    </source>
</evidence>
<feature type="transmembrane region" description="Helical" evidence="1">
    <location>
        <begin position="422"/>
        <end position="445"/>
    </location>
</feature>
<protein>
    <submittedName>
        <fullName evidence="2">Uncharacterized protein</fullName>
    </submittedName>
</protein>
<evidence type="ECO:0000256" key="1">
    <source>
        <dbReference type="SAM" id="Phobius"/>
    </source>
</evidence>
<evidence type="ECO:0000313" key="2">
    <source>
        <dbReference type="EMBL" id="KAK7287145.1"/>
    </source>
</evidence>
<keyword evidence="3" id="KW-1185">Reference proteome</keyword>
<organism evidence="2 3">
    <name type="scientific">Crotalaria pallida</name>
    <name type="common">Smooth rattlebox</name>
    <name type="synonym">Crotalaria striata</name>
    <dbReference type="NCBI Taxonomy" id="3830"/>
    <lineage>
        <taxon>Eukaryota</taxon>
        <taxon>Viridiplantae</taxon>
        <taxon>Streptophyta</taxon>
        <taxon>Embryophyta</taxon>
        <taxon>Tracheophyta</taxon>
        <taxon>Spermatophyta</taxon>
        <taxon>Magnoliopsida</taxon>
        <taxon>eudicotyledons</taxon>
        <taxon>Gunneridae</taxon>
        <taxon>Pentapetalae</taxon>
        <taxon>rosids</taxon>
        <taxon>fabids</taxon>
        <taxon>Fabales</taxon>
        <taxon>Fabaceae</taxon>
        <taxon>Papilionoideae</taxon>
        <taxon>50 kb inversion clade</taxon>
        <taxon>genistoids sensu lato</taxon>
        <taxon>core genistoids</taxon>
        <taxon>Crotalarieae</taxon>
        <taxon>Crotalaria</taxon>
    </lineage>
</organism>
<sequence length="450" mass="51884">MALEKDKMLDQYKLEQRLEMQLKELDNSNQEVKNKRPKIQRVPPYMEGMGLKKYFNPKLISFGLFHHGQYDTIVGEQYKLMWTAMYLKDTNQSHRDLYNKINSHYSELKDSFIIDDSTIYHRENIVSICMLDGCSILRVLDKSGNYNNPEQELKVSFDQLIQVHQDMLLLENQIPFQVLKIICNDEAQLNKCLQNFLKVHGDMTTIGNRQDQMSNTSTGGQVSNGDPAHLLDYFHRAMLTKESDGGDSDGEITITIIQRPFHLRKYRIGSIRELQEAGIRVEKHPNNTSFHPRFNHGKLQLPKLTVDGSTTFILLNLAAYEMCPDFSSDFQISPYVVFLSSLIDQPEDVKELRSAGILINELSSDKEVADLFNRMDTLLVPETARYAHIRDKIQDHFESNRAQIKMLGWKGEACNTFCRSPWTIIAFLAATLGLVLTFIQTWFAVHPKHS</sequence>
<dbReference type="PANTHER" id="PTHR31549">
    <property type="entry name" value="PROTEIN, PUTATIVE (DUF247)-RELATED-RELATED"/>
    <property type="match status" value="1"/>
</dbReference>
<keyword evidence="1" id="KW-0812">Transmembrane</keyword>
<gene>
    <name evidence="2" type="ORF">RIF29_00219</name>
</gene>
<name>A0AAN9IVG5_CROPI</name>
<reference evidence="2 3" key="1">
    <citation type="submission" date="2024-01" db="EMBL/GenBank/DDBJ databases">
        <title>The genomes of 5 underutilized Papilionoideae crops provide insights into root nodulation and disease resistanc.</title>
        <authorList>
            <person name="Yuan L."/>
        </authorList>
    </citation>
    <scope>NUCLEOTIDE SEQUENCE [LARGE SCALE GENOMIC DNA]</scope>
    <source>
        <strain evidence="2">ZHUSHIDOU_FW_LH</strain>
        <tissue evidence="2">Leaf</tissue>
    </source>
</reference>
<proteinExistence type="predicted"/>